<proteinExistence type="predicted"/>
<sequence>MKREIRTSEKLLLSGLILILLFMIVQDWLPLGTLNDVQAIREEHSLNRLLTVTAINAGQILLLIVLILPFLGKKYPVWIKLWLLIHQVCIFAGVLISWWIPYFFGYGAEQMAESYQQMFGDTHTFLPVMNGFAPNTLHILFHLTLLFCIITTIYLSFTSSRKTHTGELPAIQ</sequence>
<feature type="transmembrane region" description="Helical" evidence="1">
    <location>
        <begin position="83"/>
        <end position="104"/>
    </location>
</feature>
<feature type="transmembrane region" description="Helical" evidence="1">
    <location>
        <begin position="49"/>
        <end position="71"/>
    </location>
</feature>
<name>A0A7C8GTR2_9BACI</name>
<reference evidence="2 3" key="1">
    <citation type="submission" date="2019-10" db="EMBL/GenBank/DDBJ databases">
        <title>Gracilibacillus sp. nov. isolated from rice seeds.</title>
        <authorList>
            <person name="He S."/>
        </authorList>
    </citation>
    <scope>NUCLEOTIDE SEQUENCE [LARGE SCALE GENOMIC DNA]</scope>
    <source>
        <strain evidence="2 3">TD8</strain>
    </source>
</reference>
<keyword evidence="3" id="KW-1185">Reference proteome</keyword>
<accession>A0A7C8GTR2</accession>
<keyword evidence="1" id="KW-0472">Membrane</keyword>
<organism evidence="2 3">
    <name type="scientific">Gracilibacillus oryzae</name>
    <dbReference type="NCBI Taxonomy" id="1672701"/>
    <lineage>
        <taxon>Bacteria</taxon>
        <taxon>Bacillati</taxon>
        <taxon>Bacillota</taxon>
        <taxon>Bacilli</taxon>
        <taxon>Bacillales</taxon>
        <taxon>Bacillaceae</taxon>
        <taxon>Gracilibacillus</taxon>
    </lineage>
</organism>
<keyword evidence="1" id="KW-0812">Transmembrane</keyword>
<evidence type="ECO:0000256" key="1">
    <source>
        <dbReference type="SAM" id="Phobius"/>
    </source>
</evidence>
<dbReference type="EMBL" id="WEID01000052">
    <property type="protein sequence ID" value="KAB8135701.1"/>
    <property type="molecule type" value="Genomic_DNA"/>
</dbReference>
<dbReference type="RefSeq" id="WP_153403145.1">
    <property type="nucleotide sequence ID" value="NZ_ML762430.1"/>
</dbReference>
<evidence type="ECO:0000313" key="2">
    <source>
        <dbReference type="EMBL" id="KAB8135701.1"/>
    </source>
</evidence>
<gene>
    <name evidence="2" type="ORF">F9U64_10505</name>
</gene>
<protein>
    <submittedName>
        <fullName evidence="2">Uncharacterized protein</fullName>
    </submittedName>
</protein>
<feature type="transmembrane region" description="Helical" evidence="1">
    <location>
        <begin position="139"/>
        <end position="157"/>
    </location>
</feature>
<keyword evidence="1" id="KW-1133">Transmembrane helix</keyword>
<evidence type="ECO:0000313" key="3">
    <source>
        <dbReference type="Proteomes" id="UP000480246"/>
    </source>
</evidence>
<dbReference type="OrthoDB" id="2876726at2"/>
<feature type="transmembrane region" description="Helical" evidence="1">
    <location>
        <begin position="12"/>
        <end position="29"/>
    </location>
</feature>
<dbReference type="Proteomes" id="UP000480246">
    <property type="component" value="Unassembled WGS sequence"/>
</dbReference>
<dbReference type="AlphaFoldDB" id="A0A7C8GTR2"/>
<comment type="caution">
    <text evidence="2">The sequence shown here is derived from an EMBL/GenBank/DDBJ whole genome shotgun (WGS) entry which is preliminary data.</text>
</comment>